<reference evidence="2" key="1">
    <citation type="submission" date="2015-09" db="EMBL/GenBank/DDBJ databases">
        <authorList>
            <person name="Rodrigo-Torres L."/>
            <person name="Arahal D.R."/>
        </authorList>
    </citation>
    <scope>NUCLEOTIDE SEQUENCE [LARGE SCALE GENOMIC DNA]</scope>
    <source>
        <strain evidence="2">CECT 4293</strain>
    </source>
</reference>
<organism evidence="1 2">
    <name type="scientific">Ruegeria atlantica</name>
    <dbReference type="NCBI Taxonomy" id="81569"/>
    <lineage>
        <taxon>Bacteria</taxon>
        <taxon>Pseudomonadati</taxon>
        <taxon>Pseudomonadota</taxon>
        <taxon>Alphaproteobacteria</taxon>
        <taxon>Rhodobacterales</taxon>
        <taxon>Roseobacteraceae</taxon>
        <taxon>Ruegeria</taxon>
    </lineage>
</organism>
<dbReference type="RefSeq" id="WP_058272409.1">
    <property type="nucleotide sequence ID" value="NZ_CYPS01000020.1"/>
</dbReference>
<evidence type="ECO:0000313" key="1">
    <source>
        <dbReference type="EMBL" id="CUH42325.1"/>
    </source>
</evidence>
<accession>A0A0P1EJB1</accession>
<proteinExistence type="predicted"/>
<evidence type="ECO:0000313" key="2">
    <source>
        <dbReference type="Proteomes" id="UP000050786"/>
    </source>
</evidence>
<dbReference type="Proteomes" id="UP000050786">
    <property type="component" value="Unassembled WGS sequence"/>
</dbReference>
<keyword evidence="2" id="KW-1185">Reference proteome</keyword>
<sequence>MANVFNDDRVYFPEDPEMQLLGNREKLAQWRHRMCGPAFIRIGRRIAYHGADLNAWLAARRTDPNNEAA</sequence>
<gene>
    <name evidence="1" type="ORF">RUM4293_01213</name>
</gene>
<dbReference type="AlphaFoldDB" id="A0A0P1EJB1"/>
<evidence type="ECO:0008006" key="3">
    <source>
        <dbReference type="Google" id="ProtNLM"/>
    </source>
</evidence>
<name>A0A0P1EJB1_9RHOB</name>
<dbReference type="EMBL" id="CYPS01000020">
    <property type="protein sequence ID" value="CUH42325.1"/>
    <property type="molecule type" value="Genomic_DNA"/>
</dbReference>
<protein>
    <recommendedName>
        <fullName evidence="3">MerR family transcriptional regulator</fullName>
    </recommendedName>
</protein>